<accession>A0A9Q0D7F6</accession>
<dbReference type="AlphaFoldDB" id="A0A9Q0D7F6"/>
<protein>
    <recommendedName>
        <fullName evidence="3">Reverse transcriptase</fullName>
    </recommendedName>
</protein>
<reference evidence="1" key="1">
    <citation type="submission" date="2022-07" db="EMBL/GenBank/DDBJ databases">
        <title>Chromosome-level genome of Muraenolepis orangiensis.</title>
        <authorList>
            <person name="Kim J."/>
        </authorList>
    </citation>
    <scope>NUCLEOTIDE SEQUENCE</scope>
    <source>
        <strain evidence="1">KU_S4_2022</strain>
        <tissue evidence="1">Muscle</tissue>
    </source>
</reference>
<sequence>MPRKLENTSKVNGVPGTSFKGWDSSLAWIMSKNKCLEFPISAKEVLLARKRMKNDSAPGPDGIVKEDLTKWDPSGKLLAWIFNGFMVNQKIPALLKLNRTTLIPKDKEKEP</sequence>
<name>A0A9Q0D7F6_9TELE</name>
<dbReference type="OrthoDB" id="8944631at2759"/>
<keyword evidence="2" id="KW-1185">Reference proteome</keyword>
<dbReference type="EMBL" id="JANIIK010000423">
    <property type="protein sequence ID" value="KAJ3583335.1"/>
    <property type="molecule type" value="Genomic_DNA"/>
</dbReference>
<evidence type="ECO:0008006" key="3">
    <source>
        <dbReference type="Google" id="ProtNLM"/>
    </source>
</evidence>
<organism evidence="1 2">
    <name type="scientific">Muraenolepis orangiensis</name>
    <name type="common">Patagonian moray cod</name>
    <dbReference type="NCBI Taxonomy" id="630683"/>
    <lineage>
        <taxon>Eukaryota</taxon>
        <taxon>Metazoa</taxon>
        <taxon>Chordata</taxon>
        <taxon>Craniata</taxon>
        <taxon>Vertebrata</taxon>
        <taxon>Euteleostomi</taxon>
        <taxon>Actinopterygii</taxon>
        <taxon>Neopterygii</taxon>
        <taxon>Teleostei</taxon>
        <taxon>Neoteleostei</taxon>
        <taxon>Acanthomorphata</taxon>
        <taxon>Zeiogadaria</taxon>
        <taxon>Gadariae</taxon>
        <taxon>Gadiformes</taxon>
        <taxon>Muraenolepidoidei</taxon>
        <taxon>Muraenolepididae</taxon>
        <taxon>Muraenolepis</taxon>
    </lineage>
</organism>
<dbReference type="Proteomes" id="UP001148018">
    <property type="component" value="Unassembled WGS sequence"/>
</dbReference>
<evidence type="ECO:0000313" key="2">
    <source>
        <dbReference type="Proteomes" id="UP001148018"/>
    </source>
</evidence>
<evidence type="ECO:0000313" key="1">
    <source>
        <dbReference type="EMBL" id="KAJ3583335.1"/>
    </source>
</evidence>
<proteinExistence type="predicted"/>
<comment type="caution">
    <text evidence="1">The sequence shown here is derived from an EMBL/GenBank/DDBJ whole genome shotgun (WGS) entry which is preliminary data.</text>
</comment>
<gene>
    <name evidence="1" type="ORF">NHX12_024355</name>
</gene>